<evidence type="ECO:0000313" key="1">
    <source>
        <dbReference type="EMBL" id="KNC87579.1"/>
    </source>
</evidence>
<dbReference type="Proteomes" id="UP000054560">
    <property type="component" value="Unassembled WGS sequence"/>
</dbReference>
<sequence>RYVAVKDLLGALLHNVRASLPQDKLADMQLKFLAWNTIRVQGAREIAGRSSSIYTWQKSLPCEHTGNPQSQRGSSHSVLTRKSQHIAASGYNSEFEWWGYIGAAQSDILLTELDKLAYKTSMLVLEPNES</sequence>
<proteinExistence type="predicted"/>
<dbReference type="AlphaFoldDB" id="A0A0L0GFG0"/>
<evidence type="ECO:0000313" key="2">
    <source>
        <dbReference type="Proteomes" id="UP000054560"/>
    </source>
</evidence>
<dbReference type="GeneID" id="25900785"/>
<feature type="non-terminal residue" evidence="1">
    <location>
        <position position="1"/>
    </location>
</feature>
<protein>
    <submittedName>
        <fullName evidence="1">Uncharacterized protein</fullName>
    </submittedName>
</protein>
<name>A0A0L0GFG0_9EUKA</name>
<accession>A0A0L0GFG0</accession>
<gene>
    <name evidence="1" type="ORF">SARC_00281</name>
</gene>
<organism evidence="1 2">
    <name type="scientific">Sphaeroforma arctica JP610</name>
    <dbReference type="NCBI Taxonomy" id="667725"/>
    <lineage>
        <taxon>Eukaryota</taxon>
        <taxon>Ichthyosporea</taxon>
        <taxon>Ichthyophonida</taxon>
        <taxon>Sphaeroforma</taxon>
    </lineage>
</organism>
<reference evidence="1 2" key="1">
    <citation type="submission" date="2011-02" db="EMBL/GenBank/DDBJ databases">
        <title>The Genome Sequence of Sphaeroforma arctica JP610.</title>
        <authorList>
            <consortium name="The Broad Institute Genome Sequencing Platform"/>
            <person name="Russ C."/>
            <person name="Cuomo C."/>
            <person name="Young S.K."/>
            <person name="Zeng Q."/>
            <person name="Gargeya S."/>
            <person name="Alvarado L."/>
            <person name="Berlin A."/>
            <person name="Chapman S.B."/>
            <person name="Chen Z."/>
            <person name="Freedman E."/>
            <person name="Gellesch M."/>
            <person name="Goldberg J."/>
            <person name="Griggs A."/>
            <person name="Gujja S."/>
            <person name="Heilman E."/>
            <person name="Heiman D."/>
            <person name="Howarth C."/>
            <person name="Mehta T."/>
            <person name="Neiman D."/>
            <person name="Pearson M."/>
            <person name="Roberts A."/>
            <person name="Saif S."/>
            <person name="Shea T."/>
            <person name="Shenoy N."/>
            <person name="Sisk P."/>
            <person name="Stolte C."/>
            <person name="Sykes S."/>
            <person name="White J."/>
            <person name="Yandava C."/>
            <person name="Burger G."/>
            <person name="Gray M.W."/>
            <person name="Holland P.W.H."/>
            <person name="King N."/>
            <person name="Lang F.B.F."/>
            <person name="Roger A.J."/>
            <person name="Ruiz-Trillo I."/>
            <person name="Haas B."/>
            <person name="Nusbaum C."/>
            <person name="Birren B."/>
        </authorList>
    </citation>
    <scope>NUCLEOTIDE SEQUENCE [LARGE SCALE GENOMIC DNA]</scope>
    <source>
        <strain evidence="1 2">JP610</strain>
    </source>
</reference>
<dbReference type="RefSeq" id="XP_014161481.1">
    <property type="nucleotide sequence ID" value="XM_014306006.1"/>
</dbReference>
<dbReference type="EMBL" id="KQ241604">
    <property type="protein sequence ID" value="KNC87579.1"/>
    <property type="molecule type" value="Genomic_DNA"/>
</dbReference>
<keyword evidence="2" id="KW-1185">Reference proteome</keyword>